<evidence type="ECO:0000313" key="13">
    <source>
        <dbReference type="EMBL" id="EPY02236.1"/>
    </source>
</evidence>
<name>S9TJ33_MAGFU</name>
<dbReference type="Gene3D" id="3.40.50.720">
    <property type="entry name" value="NAD(P)-binding Rossmann-like Domain"/>
    <property type="match status" value="1"/>
</dbReference>
<comment type="caution">
    <text evidence="8">Lacks conserved residue(s) required for the propagation of feature annotation.</text>
</comment>
<evidence type="ECO:0000256" key="8">
    <source>
        <dbReference type="HAMAP-Rule" id="MF_00488"/>
    </source>
</evidence>
<dbReference type="CDD" id="cd05292">
    <property type="entry name" value="LDH_2"/>
    <property type="match status" value="1"/>
</dbReference>
<feature type="binding site" evidence="8">
    <location>
        <begin position="117"/>
        <end position="120"/>
    </location>
    <ligand>
        <name>substrate</name>
    </ligand>
</feature>
<comment type="pathway">
    <text evidence="2 8">Fermentation; pyruvate fermentation to lactate; (S)-lactate from pyruvate: step 1/1.</text>
</comment>
<evidence type="ECO:0000256" key="3">
    <source>
        <dbReference type="ARBA" id="ARBA00006054"/>
    </source>
</evidence>
<comment type="activity regulation">
    <text evidence="8">Allosterically activated by fructose 1,6-bisphosphate (FBP).</text>
</comment>
<dbReference type="InterPro" id="IPR001236">
    <property type="entry name" value="Lactate/malate_DH_N"/>
</dbReference>
<dbReference type="PIRSF" id="PIRSF000102">
    <property type="entry name" value="Lac_mal_DH"/>
    <property type="match status" value="1"/>
</dbReference>
<feature type="binding site" evidence="8">
    <location>
        <begin position="145"/>
        <end position="148"/>
    </location>
    <ligand>
        <name>substrate</name>
    </ligand>
</feature>
<dbReference type="EMBL" id="AQPH01000018">
    <property type="protein sequence ID" value="EPY02236.1"/>
    <property type="molecule type" value="Genomic_DNA"/>
</dbReference>
<evidence type="ECO:0000259" key="12">
    <source>
        <dbReference type="Pfam" id="PF02866"/>
    </source>
</evidence>
<evidence type="ECO:0000256" key="1">
    <source>
        <dbReference type="ARBA" id="ARBA00003966"/>
    </source>
</evidence>
<evidence type="ECO:0000313" key="14">
    <source>
        <dbReference type="Proteomes" id="UP000015350"/>
    </source>
</evidence>
<feature type="binding site" evidence="8">
    <location>
        <position position="140"/>
    </location>
    <ligand>
        <name>NAD(+)</name>
        <dbReference type="ChEBI" id="CHEBI:57540"/>
    </ligand>
</feature>
<dbReference type="OrthoDB" id="9802969at2"/>
<keyword evidence="5 8" id="KW-0560">Oxidoreductase</keyword>
<feature type="domain" description="Lactate/malate dehydrogenase C-terminal" evidence="12">
    <location>
        <begin position="142"/>
        <end position="307"/>
    </location>
</feature>
<dbReference type="GO" id="GO:0006096">
    <property type="term" value="P:glycolytic process"/>
    <property type="evidence" value="ECO:0007669"/>
    <property type="project" value="UniProtKB-UniRule"/>
</dbReference>
<dbReference type="SUPFAM" id="SSF56327">
    <property type="entry name" value="LDH C-terminal domain-like"/>
    <property type="match status" value="1"/>
</dbReference>
<accession>S9TJ33</accession>
<dbReference type="EC" id="1.1.1.27" evidence="4 8"/>
<dbReference type="Pfam" id="PF00056">
    <property type="entry name" value="Ldh_1_N"/>
    <property type="match status" value="1"/>
</dbReference>
<gene>
    <name evidence="8" type="primary">ldh</name>
    <name evidence="13" type="ORF">K678_06637</name>
</gene>
<comment type="caution">
    <text evidence="13">The sequence shown here is derived from an EMBL/GenBank/DDBJ whole genome shotgun (WGS) entry which is preliminary data.</text>
</comment>
<evidence type="ECO:0000259" key="11">
    <source>
        <dbReference type="Pfam" id="PF00056"/>
    </source>
</evidence>
<dbReference type="eggNOG" id="COG0039">
    <property type="taxonomic scope" value="Bacteria"/>
</dbReference>
<dbReference type="GO" id="GO:0006089">
    <property type="term" value="P:lactate metabolic process"/>
    <property type="evidence" value="ECO:0007669"/>
    <property type="project" value="TreeGrafter"/>
</dbReference>
<dbReference type="Proteomes" id="UP000015350">
    <property type="component" value="Unassembled WGS sequence"/>
</dbReference>
<dbReference type="InterPro" id="IPR001557">
    <property type="entry name" value="L-lactate/malate_DH"/>
</dbReference>
<dbReference type="HAMAP" id="MF_00488">
    <property type="entry name" value="Lactate_dehydrog"/>
    <property type="match status" value="1"/>
</dbReference>
<evidence type="ECO:0000256" key="6">
    <source>
        <dbReference type="ARBA" id="ARBA00023027"/>
    </source>
</evidence>
<dbReference type="PANTHER" id="PTHR43128:SF16">
    <property type="entry name" value="L-LACTATE DEHYDROGENASE"/>
    <property type="match status" value="1"/>
</dbReference>
<dbReference type="InterPro" id="IPR015955">
    <property type="entry name" value="Lactate_DH/Glyco_Ohase_4_C"/>
</dbReference>
<dbReference type="STRING" id="1316936.K678_06637"/>
<feature type="binding site" evidence="8">
    <location>
        <position position="11"/>
    </location>
    <ligand>
        <name>NAD(+)</name>
        <dbReference type="ChEBI" id="CHEBI:57540"/>
    </ligand>
</feature>
<evidence type="ECO:0000256" key="9">
    <source>
        <dbReference type="PIRSR" id="PIRSR000102-1"/>
    </source>
</evidence>
<comment type="similarity">
    <text evidence="3 8">Belongs to the LDH/MDH superfamily. LDH family.</text>
</comment>
<feature type="binding site" evidence="8">
    <location>
        <position position="79"/>
    </location>
    <ligand>
        <name>substrate</name>
    </ligand>
</feature>
<evidence type="ECO:0000256" key="10">
    <source>
        <dbReference type="PIRSR" id="PIRSR000102-3"/>
    </source>
</evidence>
<dbReference type="Pfam" id="PF02866">
    <property type="entry name" value="Ldh_1_C"/>
    <property type="match status" value="1"/>
</dbReference>
<dbReference type="GO" id="GO:0004459">
    <property type="term" value="F:L-lactate dehydrogenase (NAD+) activity"/>
    <property type="evidence" value="ECO:0007669"/>
    <property type="project" value="UniProtKB-UniRule"/>
</dbReference>
<comment type="catalytic activity">
    <reaction evidence="7 8">
        <text>(S)-lactate + NAD(+) = pyruvate + NADH + H(+)</text>
        <dbReference type="Rhea" id="RHEA:23444"/>
        <dbReference type="ChEBI" id="CHEBI:15361"/>
        <dbReference type="ChEBI" id="CHEBI:15378"/>
        <dbReference type="ChEBI" id="CHEBI:16651"/>
        <dbReference type="ChEBI" id="CHEBI:57540"/>
        <dbReference type="ChEBI" id="CHEBI:57945"/>
        <dbReference type="EC" id="1.1.1.27"/>
    </reaction>
</comment>
<evidence type="ECO:0000256" key="4">
    <source>
        <dbReference type="ARBA" id="ARBA00012967"/>
    </source>
</evidence>
<dbReference type="PATRIC" id="fig|1316936.3.peg.1331"/>
<comment type="function">
    <text evidence="1">Catalyzes the reversible oxidation of malate to oxaloacetate.</text>
</comment>
<dbReference type="AlphaFoldDB" id="S9TJ33"/>
<dbReference type="RefSeq" id="WP_021131679.1">
    <property type="nucleotide sequence ID" value="NZ_AQPH01000018.1"/>
</dbReference>
<comment type="subcellular location">
    <subcellularLocation>
        <location evidence="8">Cytoplasm</location>
    </subcellularLocation>
</comment>
<feature type="active site" description="Proton acceptor" evidence="8 9">
    <location>
        <position position="172"/>
    </location>
</feature>
<dbReference type="PRINTS" id="PR00086">
    <property type="entry name" value="LLDHDRGNASE"/>
</dbReference>
<keyword evidence="8" id="KW-0021">Allosteric enzyme</keyword>
<organism evidence="13 14">
    <name type="scientific">Magnetospirillum fulvum MGU-K5</name>
    <dbReference type="NCBI Taxonomy" id="1316936"/>
    <lineage>
        <taxon>Bacteria</taxon>
        <taxon>Pseudomonadati</taxon>
        <taxon>Pseudomonadota</taxon>
        <taxon>Alphaproteobacteria</taxon>
        <taxon>Rhodospirillales</taxon>
        <taxon>Rhodospirillaceae</taxon>
        <taxon>Magnetospirillum</taxon>
    </lineage>
</organism>
<proteinExistence type="inferred from homology"/>
<comment type="subunit">
    <text evidence="8">Homotetramer.</text>
</comment>
<feature type="binding site" evidence="10">
    <location>
        <begin position="7"/>
        <end position="12"/>
    </location>
    <ligand>
        <name>NAD(+)</name>
        <dbReference type="ChEBI" id="CHEBI:57540"/>
    </ligand>
</feature>
<reference evidence="13 14" key="1">
    <citation type="submission" date="2013-04" db="EMBL/GenBank/DDBJ databases">
        <authorList>
            <person name="Kuznetsov B."/>
            <person name="Ivanovsky R."/>
        </authorList>
    </citation>
    <scope>NUCLEOTIDE SEQUENCE [LARGE SCALE GENOMIC DNA]</scope>
    <source>
        <strain evidence="13 14">MGU-K5</strain>
    </source>
</reference>
<evidence type="ECO:0000256" key="5">
    <source>
        <dbReference type="ARBA" id="ARBA00023002"/>
    </source>
</evidence>
<feature type="domain" description="Lactate/malate dehydrogenase N-terminal" evidence="11">
    <location>
        <begin position="1"/>
        <end position="139"/>
    </location>
</feature>
<comment type="function">
    <text evidence="8">Catalyzes the conversion of lactate to pyruvate.</text>
</comment>
<dbReference type="Gene3D" id="3.90.110.10">
    <property type="entry name" value="Lactate dehydrogenase/glycoside hydrolase, family 4, C-terminal"/>
    <property type="match status" value="1"/>
</dbReference>
<feature type="binding site" evidence="8">
    <location>
        <position position="227"/>
    </location>
    <ligand>
        <name>substrate</name>
    </ligand>
</feature>
<feature type="binding site" evidence="8">
    <location>
        <begin position="76"/>
        <end position="77"/>
    </location>
    <ligand>
        <name>NAD(+)</name>
        <dbReference type="ChEBI" id="CHEBI:57540"/>
    </ligand>
</feature>
<feature type="binding site" evidence="8">
    <location>
        <position position="165"/>
    </location>
    <ligand>
        <name>beta-D-fructose 1,6-bisphosphate</name>
        <dbReference type="ChEBI" id="CHEBI:32966"/>
        <note>allosteric activator</note>
    </ligand>
</feature>
<dbReference type="NCBIfam" id="TIGR01771">
    <property type="entry name" value="L-LDH-NAD"/>
    <property type="match status" value="1"/>
</dbReference>
<dbReference type="GO" id="GO:0005737">
    <property type="term" value="C:cytoplasm"/>
    <property type="evidence" value="ECO:0007669"/>
    <property type="project" value="UniProtKB-SubCell"/>
</dbReference>
<keyword evidence="8" id="KW-0963">Cytoplasm</keyword>
<dbReference type="UniPathway" id="UPA00554">
    <property type="reaction ID" value="UER00611"/>
</dbReference>
<feature type="binding site" evidence="8">
    <location>
        <begin position="115"/>
        <end position="117"/>
    </location>
    <ligand>
        <name>NAD(+)</name>
        <dbReference type="ChEBI" id="CHEBI:57540"/>
    </ligand>
</feature>
<dbReference type="PROSITE" id="PS00064">
    <property type="entry name" value="L_LDH"/>
    <property type="match status" value="1"/>
</dbReference>
<feature type="binding site" evidence="8 10">
    <location>
        <position position="32"/>
    </location>
    <ligand>
        <name>NAD(+)</name>
        <dbReference type="ChEBI" id="CHEBI:57540"/>
    </ligand>
</feature>
<sequence>MKVGIVGAGAVGSTAAYALVLQGTASDIVLVDLNTKLAEAQAQDIQHATPFAWSSRVRAGGYADLAGSEVVVLAAGAAQRPGDSRLDLLERNATVFRQIVPAVLDNAPDAVLLVASNPVDVVTDIVARLSGLPAGRVFGSGTILDSARFRALLAEHLGISPTSVHAYVLGEHGDSEVLWWSGATAGGIPVAEVADQLGRPLDDAARATIDESVRRAAYRIIDGKGATWFGIGAGLSRIIRAINKDERLLLSVSALTPEIEGIADVTLSLPRIVGAGGVLETLNPAFSDEERAALRRSALVLREAADSVKL</sequence>
<dbReference type="InterPro" id="IPR022383">
    <property type="entry name" value="Lactate/malate_DH_C"/>
</dbReference>
<keyword evidence="8" id="KW-0597">Phosphoprotein</keyword>
<protein>
    <recommendedName>
        <fullName evidence="4 8">L-lactate dehydrogenase</fullName>
        <shortName evidence="8">L-LDH</shortName>
        <ecNumber evidence="4 8">1.1.1.27</ecNumber>
    </recommendedName>
</protein>
<feature type="binding site" evidence="8">
    <location>
        <position position="150"/>
    </location>
    <ligand>
        <name>beta-D-fructose 1,6-bisphosphate</name>
        <dbReference type="ChEBI" id="CHEBI:32966"/>
        <note>allosteric activator</note>
    </ligand>
</feature>
<dbReference type="InterPro" id="IPR018177">
    <property type="entry name" value="L-lactate_DH_AS"/>
</dbReference>
<dbReference type="InterPro" id="IPR036291">
    <property type="entry name" value="NAD(P)-bd_dom_sf"/>
</dbReference>
<evidence type="ECO:0000256" key="7">
    <source>
        <dbReference type="ARBA" id="ARBA00049258"/>
    </source>
</evidence>
<dbReference type="InterPro" id="IPR011304">
    <property type="entry name" value="L-lactate_DH"/>
</dbReference>
<feature type="binding site" evidence="8">
    <location>
        <position position="85"/>
    </location>
    <ligand>
        <name>substrate</name>
    </ligand>
</feature>
<dbReference type="SUPFAM" id="SSF51735">
    <property type="entry name" value="NAD(P)-binding Rossmann-fold domains"/>
    <property type="match status" value="1"/>
</dbReference>
<feature type="modified residue" description="Phosphotyrosine" evidence="8">
    <location>
        <position position="218"/>
    </location>
</feature>
<feature type="binding site" evidence="8">
    <location>
        <position position="62"/>
    </location>
    <ligand>
        <name>NAD(+)</name>
        <dbReference type="ChEBI" id="CHEBI:57540"/>
    </ligand>
</feature>
<keyword evidence="6 8" id="KW-0520">NAD</keyword>
<feature type="binding site" evidence="10">
    <location>
        <position position="92"/>
    </location>
    <ligand>
        <name>NAD(+)</name>
        <dbReference type="ChEBI" id="CHEBI:57540"/>
    </ligand>
</feature>
<dbReference type="PANTHER" id="PTHR43128">
    <property type="entry name" value="L-2-HYDROXYCARBOXYLATE DEHYDROGENASE (NAD(P)(+))"/>
    <property type="match status" value="1"/>
</dbReference>
<evidence type="ECO:0000256" key="2">
    <source>
        <dbReference type="ARBA" id="ARBA00004843"/>
    </source>
</evidence>